<reference evidence="10" key="3">
    <citation type="submission" date="2015-06" db="UniProtKB">
        <authorList>
            <consortium name="EnsemblMetazoa"/>
        </authorList>
    </citation>
    <scope>IDENTIFICATION</scope>
</reference>
<dbReference type="SMART" id="SM00572">
    <property type="entry name" value="DZF"/>
    <property type="match status" value="1"/>
</dbReference>
<dbReference type="InterPro" id="IPR043519">
    <property type="entry name" value="NT_sf"/>
</dbReference>
<keyword evidence="3" id="KW-0238">DNA-binding</keyword>
<evidence type="ECO:0000256" key="4">
    <source>
        <dbReference type="ARBA" id="ARBA00023159"/>
    </source>
</evidence>
<keyword evidence="5" id="KW-0804">Transcription</keyword>
<dbReference type="FunCoup" id="R7UIM4">
    <property type="interactions" value="1651"/>
</dbReference>
<dbReference type="GO" id="GO:0045893">
    <property type="term" value="P:positive regulation of DNA-templated transcription"/>
    <property type="evidence" value="ECO:0007669"/>
    <property type="project" value="TreeGrafter"/>
</dbReference>
<dbReference type="EMBL" id="KB303020">
    <property type="protein sequence ID" value="ELU03643.1"/>
    <property type="molecule type" value="Genomic_DNA"/>
</dbReference>
<dbReference type="PANTHER" id="PTHR46447:SF1">
    <property type="entry name" value="INTERLEUKIN ENHANCER-BINDING FACTOR 2"/>
    <property type="match status" value="1"/>
</dbReference>
<evidence type="ECO:0000256" key="2">
    <source>
        <dbReference type="ARBA" id="ARBA00023015"/>
    </source>
</evidence>
<dbReference type="OrthoDB" id="5775647at2759"/>
<dbReference type="STRING" id="283909.R7UIM4"/>
<evidence type="ECO:0000313" key="10">
    <source>
        <dbReference type="EnsemblMetazoa" id="CapteP148485"/>
    </source>
</evidence>
<keyword evidence="4" id="KW-0010">Activator</keyword>
<dbReference type="InterPro" id="IPR052134">
    <property type="entry name" value="ILF2"/>
</dbReference>
<dbReference type="HOGENOM" id="CLU_064863_1_0_1"/>
<evidence type="ECO:0000259" key="8">
    <source>
        <dbReference type="PROSITE" id="PS51703"/>
    </source>
</evidence>
<keyword evidence="11" id="KW-1185">Reference proteome</keyword>
<dbReference type="Gene3D" id="3.30.460.10">
    <property type="entry name" value="Beta Polymerase, domain 2"/>
    <property type="match status" value="1"/>
</dbReference>
<dbReference type="InterPro" id="IPR049402">
    <property type="entry name" value="DZF_dom_C"/>
</dbReference>
<evidence type="ECO:0000256" key="5">
    <source>
        <dbReference type="ARBA" id="ARBA00023163"/>
    </source>
</evidence>
<dbReference type="GO" id="GO:0003725">
    <property type="term" value="F:double-stranded RNA binding"/>
    <property type="evidence" value="ECO:0007669"/>
    <property type="project" value="TreeGrafter"/>
</dbReference>
<dbReference type="Proteomes" id="UP000014760">
    <property type="component" value="Unassembled WGS sequence"/>
</dbReference>
<reference evidence="9 11" key="2">
    <citation type="journal article" date="2013" name="Nature">
        <title>Insights into bilaterian evolution from three spiralian genomes.</title>
        <authorList>
            <person name="Simakov O."/>
            <person name="Marletaz F."/>
            <person name="Cho S.J."/>
            <person name="Edsinger-Gonzales E."/>
            <person name="Havlak P."/>
            <person name="Hellsten U."/>
            <person name="Kuo D.H."/>
            <person name="Larsson T."/>
            <person name="Lv J."/>
            <person name="Arendt D."/>
            <person name="Savage R."/>
            <person name="Osoegawa K."/>
            <person name="de Jong P."/>
            <person name="Grimwood J."/>
            <person name="Chapman J.A."/>
            <person name="Shapiro H."/>
            <person name="Aerts A."/>
            <person name="Otillar R.P."/>
            <person name="Terry A.Y."/>
            <person name="Boore J.L."/>
            <person name="Grigoriev I.V."/>
            <person name="Lindberg D.R."/>
            <person name="Seaver E.C."/>
            <person name="Weisblat D.A."/>
            <person name="Putnam N.H."/>
            <person name="Rokhsar D.S."/>
        </authorList>
    </citation>
    <scope>NUCLEOTIDE SEQUENCE</scope>
    <source>
        <strain evidence="9 11">I ESC-2004</strain>
    </source>
</reference>
<feature type="compositionally biased region" description="Acidic residues" evidence="7">
    <location>
        <begin position="375"/>
        <end position="393"/>
    </location>
</feature>
<sequence length="393" mass="43756">MMRGQMMRGRPMGPMRGGMRGGGNMMPFKQGSPFKPFIPHLPFDLVQCETAFPRAKPPQDDKAFSDSLLKRAQELAPTPQEQTAVLNLVTKINTVLDNLVVAPGSFESAQLEEVRQVGSFKKGTMMAGHNVADIVVILKTLPTVEAVQALANKVIEELRISDPREVLSMLTNESGFEISSSEATVKALVTTIPPNLKKLDSDLHLDGKIMQGHLAAVRHSRWFEENAFHSGIKVLIRLIRDLRNRFEGFEPLTPWIIDLIAHYSILNNPSRQPLLIHIAFRRFLQLLAAGFFIPGSAGIVDPCEQGNVRIHTVMTLEQQDQVCCCAQTLLRVLSHGGYREILGLQGNPRIATEMSVWEGVVVTPSDKAYEKIEREEEEGDEEPEGETMETQDN</sequence>
<dbReference type="AlphaFoldDB" id="R7UIM4"/>
<proteinExistence type="predicted"/>
<reference evidence="11" key="1">
    <citation type="submission" date="2012-12" db="EMBL/GenBank/DDBJ databases">
        <authorList>
            <person name="Hellsten U."/>
            <person name="Grimwood J."/>
            <person name="Chapman J.A."/>
            <person name="Shapiro H."/>
            <person name="Aerts A."/>
            <person name="Otillar R.P."/>
            <person name="Terry A.Y."/>
            <person name="Boore J.L."/>
            <person name="Simakov O."/>
            <person name="Marletaz F."/>
            <person name="Cho S.-J."/>
            <person name="Edsinger-Gonzales E."/>
            <person name="Havlak P."/>
            <person name="Kuo D.-H."/>
            <person name="Larsson T."/>
            <person name="Lv J."/>
            <person name="Arendt D."/>
            <person name="Savage R."/>
            <person name="Osoegawa K."/>
            <person name="de Jong P."/>
            <person name="Lindberg D.R."/>
            <person name="Seaver E.C."/>
            <person name="Weisblat D.A."/>
            <person name="Putnam N.H."/>
            <person name="Grigoriev I.V."/>
            <person name="Rokhsar D.S."/>
        </authorList>
    </citation>
    <scope>NUCLEOTIDE SEQUENCE</scope>
    <source>
        <strain evidence="11">I ESC-2004</strain>
    </source>
</reference>
<dbReference type="PROSITE" id="PS50152">
    <property type="entry name" value="25A_SYNTH_3"/>
    <property type="match status" value="1"/>
</dbReference>
<organism evidence="9">
    <name type="scientific">Capitella teleta</name>
    <name type="common">Polychaete worm</name>
    <dbReference type="NCBI Taxonomy" id="283909"/>
    <lineage>
        <taxon>Eukaryota</taxon>
        <taxon>Metazoa</taxon>
        <taxon>Spiralia</taxon>
        <taxon>Lophotrochozoa</taxon>
        <taxon>Annelida</taxon>
        <taxon>Polychaeta</taxon>
        <taxon>Sedentaria</taxon>
        <taxon>Scolecida</taxon>
        <taxon>Capitellidae</taxon>
        <taxon>Capitella</taxon>
    </lineage>
</organism>
<dbReference type="InterPro" id="IPR049401">
    <property type="entry name" value="DZF_dom_N"/>
</dbReference>
<protein>
    <recommendedName>
        <fullName evidence="8">DZF domain-containing protein</fullName>
    </recommendedName>
</protein>
<dbReference type="Pfam" id="PF20965">
    <property type="entry name" value="DZF_C"/>
    <property type="match status" value="1"/>
</dbReference>
<dbReference type="PANTHER" id="PTHR46447">
    <property type="entry name" value="INTERLEUKIN ENHANCER-BINDING FACTOR"/>
    <property type="match status" value="1"/>
</dbReference>
<dbReference type="FunFam" id="3.30.460.10:FF:000093">
    <property type="entry name" value="Interleukin enhancer-binding factor 2"/>
    <property type="match status" value="1"/>
</dbReference>
<evidence type="ECO:0000256" key="7">
    <source>
        <dbReference type="SAM" id="MobiDB-lite"/>
    </source>
</evidence>
<keyword evidence="6" id="KW-0539">Nucleus</keyword>
<comment type="subcellular location">
    <subcellularLocation>
        <location evidence="1">Nucleus</location>
    </subcellularLocation>
</comment>
<dbReference type="EnsemblMetazoa" id="CapteT148485">
    <property type="protein sequence ID" value="CapteP148485"/>
    <property type="gene ID" value="CapteG148485"/>
</dbReference>
<evidence type="ECO:0000256" key="1">
    <source>
        <dbReference type="ARBA" id="ARBA00004123"/>
    </source>
</evidence>
<dbReference type="EMBL" id="AMQN01001499">
    <property type="status" value="NOT_ANNOTATED_CDS"/>
    <property type="molecule type" value="Genomic_DNA"/>
</dbReference>
<keyword evidence="2" id="KW-0805">Transcription regulation</keyword>
<dbReference type="OMA" id="YLAIEMS"/>
<dbReference type="SUPFAM" id="SSF81301">
    <property type="entry name" value="Nucleotidyltransferase"/>
    <property type="match status" value="1"/>
</dbReference>
<evidence type="ECO:0000313" key="11">
    <source>
        <dbReference type="Proteomes" id="UP000014760"/>
    </source>
</evidence>
<feature type="region of interest" description="Disordered" evidence="7">
    <location>
        <begin position="369"/>
        <end position="393"/>
    </location>
</feature>
<evidence type="ECO:0000256" key="3">
    <source>
        <dbReference type="ARBA" id="ARBA00023125"/>
    </source>
</evidence>
<dbReference type="PROSITE" id="PS51703">
    <property type="entry name" value="DZF"/>
    <property type="match status" value="1"/>
</dbReference>
<evidence type="ECO:0000256" key="6">
    <source>
        <dbReference type="ARBA" id="ARBA00023242"/>
    </source>
</evidence>
<dbReference type="GO" id="GO:0003677">
    <property type="term" value="F:DNA binding"/>
    <property type="evidence" value="ECO:0007669"/>
    <property type="project" value="UniProtKB-KW"/>
</dbReference>
<gene>
    <name evidence="9" type="ORF">CAPTEDRAFT_148485</name>
</gene>
<dbReference type="Gene3D" id="1.10.1410.40">
    <property type="match status" value="1"/>
</dbReference>
<dbReference type="InterPro" id="IPR006561">
    <property type="entry name" value="DZF_dom"/>
</dbReference>
<evidence type="ECO:0000313" key="9">
    <source>
        <dbReference type="EMBL" id="ELU03643.1"/>
    </source>
</evidence>
<dbReference type="Pfam" id="PF07528">
    <property type="entry name" value="DZF_N"/>
    <property type="match status" value="1"/>
</dbReference>
<name>R7UIM4_CAPTE</name>
<dbReference type="GO" id="GO:0071013">
    <property type="term" value="C:catalytic step 2 spliceosome"/>
    <property type="evidence" value="ECO:0007669"/>
    <property type="project" value="TreeGrafter"/>
</dbReference>
<accession>R7UIM4</accession>
<feature type="domain" description="DZF" evidence="8">
    <location>
        <begin position="35"/>
        <end position="382"/>
    </location>
</feature>